<name>A0A0E9W3E1_ANGAN</name>
<reference evidence="1" key="1">
    <citation type="submission" date="2014-11" db="EMBL/GenBank/DDBJ databases">
        <authorList>
            <person name="Amaro Gonzalez C."/>
        </authorList>
    </citation>
    <scope>NUCLEOTIDE SEQUENCE</scope>
</reference>
<accession>A0A0E9W3E1</accession>
<reference evidence="1" key="2">
    <citation type="journal article" date="2015" name="Fish Shellfish Immunol.">
        <title>Early steps in the European eel (Anguilla anguilla)-Vibrio vulnificus interaction in the gills: Role of the RtxA13 toxin.</title>
        <authorList>
            <person name="Callol A."/>
            <person name="Pajuelo D."/>
            <person name="Ebbesson L."/>
            <person name="Teles M."/>
            <person name="MacKenzie S."/>
            <person name="Amaro C."/>
        </authorList>
    </citation>
    <scope>NUCLEOTIDE SEQUENCE</scope>
</reference>
<organism evidence="1">
    <name type="scientific">Anguilla anguilla</name>
    <name type="common">European freshwater eel</name>
    <name type="synonym">Muraena anguilla</name>
    <dbReference type="NCBI Taxonomy" id="7936"/>
    <lineage>
        <taxon>Eukaryota</taxon>
        <taxon>Metazoa</taxon>
        <taxon>Chordata</taxon>
        <taxon>Craniata</taxon>
        <taxon>Vertebrata</taxon>
        <taxon>Euteleostomi</taxon>
        <taxon>Actinopterygii</taxon>
        <taxon>Neopterygii</taxon>
        <taxon>Teleostei</taxon>
        <taxon>Anguilliformes</taxon>
        <taxon>Anguillidae</taxon>
        <taxon>Anguilla</taxon>
    </lineage>
</organism>
<dbReference type="AlphaFoldDB" id="A0A0E9W3E1"/>
<proteinExistence type="predicted"/>
<dbReference type="EMBL" id="GBXM01023776">
    <property type="protein sequence ID" value="JAH84801.1"/>
    <property type="molecule type" value="Transcribed_RNA"/>
</dbReference>
<evidence type="ECO:0000313" key="1">
    <source>
        <dbReference type="EMBL" id="JAH84801.1"/>
    </source>
</evidence>
<protein>
    <submittedName>
        <fullName evidence="1">Uncharacterized protein</fullName>
    </submittedName>
</protein>
<sequence>MYNKIKLKNEYETLVQQTHNAVKTINIQGLKTFRVVLVKLTPYFNPDALQKKLFLSTSEFLRLLRLSTTIKFAHLT</sequence>